<dbReference type="PANTHER" id="PTHR38695:SF1">
    <property type="entry name" value="AMINO ACID PERMEASE_ SLC12A DOMAIN-CONTAINING PROTEIN"/>
    <property type="match status" value="1"/>
</dbReference>
<dbReference type="STRING" id="1448308.A0A2T2P758"/>
<evidence type="ECO:0000259" key="2">
    <source>
        <dbReference type="Pfam" id="PF17648"/>
    </source>
</evidence>
<dbReference type="InterPro" id="IPR040841">
    <property type="entry name" value="Luciferase_dom"/>
</dbReference>
<name>A0A2T2P758_CORCC</name>
<evidence type="ECO:0000313" key="3">
    <source>
        <dbReference type="EMBL" id="PSN73514.1"/>
    </source>
</evidence>
<sequence>MDSPGALAQLKLAAALACAAVSLTGLTFWADFRSWKQFGTGGTPPTLKGYIKIRRWGLYLLFKRQNLLDVSPIPDEGASYLDAESIPVREGSRPSLTRWTLPQRQHPTPISTKTTSYLDNLMQDFATSSTFSPYITSGPSKTEGGTGHAVYIRPEVDTINPNAHKIFYEVAHVHPTDHSLHVYASTKDARLVIEKGWGARFPVEWLAPSSWIMVYAPRDDGEAKVVNDIVRAAVCFAAGKDIKE</sequence>
<dbReference type="OrthoDB" id="5358398at2759"/>
<dbReference type="Proteomes" id="UP000240883">
    <property type="component" value="Unassembled WGS sequence"/>
</dbReference>
<dbReference type="InterPro" id="IPR048273">
    <property type="entry name" value="Luciferase"/>
</dbReference>
<keyword evidence="1" id="KW-1133">Transmembrane helix</keyword>
<accession>A0A2T2P758</accession>
<proteinExistence type="predicted"/>
<dbReference type="EMBL" id="KZ678129">
    <property type="protein sequence ID" value="PSN73514.1"/>
    <property type="molecule type" value="Genomic_DNA"/>
</dbReference>
<gene>
    <name evidence="3" type="ORF">BS50DRAFT_569038</name>
</gene>
<feature type="transmembrane region" description="Helical" evidence="1">
    <location>
        <begin position="12"/>
        <end position="30"/>
    </location>
</feature>
<organism evidence="3 4">
    <name type="scientific">Corynespora cassiicola Philippines</name>
    <dbReference type="NCBI Taxonomy" id="1448308"/>
    <lineage>
        <taxon>Eukaryota</taxon>
        <taxon>Fungi</taxon>
        <taxon>Dikarya</taxon>
        <taxon>Ascomycota</taxon>
        <taxon>Pezizomycotina</taxon>
        <taxon>Dothideomycetes</taxon>
        <taxon>Pleosporomycetidae</taxon>
        <taxon>Pleosporales</taxon>
        <taxon>Corynesporascaceae</taxon>
        <taxon>Corynespora</taxon>
    </lineage>
</organism>
<dbReference type="AlphaFoldDB" id="A0A2T2P758"/>
<keyword evidence="4" id="KW-1185">Reference proteome</keyword>
<keyword evidence="1" id="KW-0472">Membrane</keyword>
<protein>
    <recommendedName>
        <fullName evidence="2">Luciferase domain-containing protein</fullName>
    </recommendedName>
</protein>
<evidence type="ECO:0000256" key="1">
    <source>
        <dbReference type="SAM" id="Phobius"/>
    </source>
</evidence>
<reference evidence="3 4" key="1">
    <citation type="journal article" date="2018" name="Front. Microbiol.">
        <title>Genome-Wide Analysis of Corynespora cassiicola Leaf Fall Disease Putative Effectors.</title>
        <authorList>
            <person name="Lopez D."/>
            <person name="Ribeiro S."/>
            <person name="Label P."/>
            <person name="Fumanal B."/>
            <person name="Venisse J.S."/>
            <person name="Kohler A."/>
            <person name="de Oliveira R.R."/>
            <person name="Labutti K."/>
            <person name="Lipzen A."/>
            <person name="Lail K."/>
            <person name="Bauer D."/>
            <person name="Ohm R.A."/>
            <person name="Barry K.W."/>
            <person name="Spatafora J."/>
            <person name="Grigoriev I.V."/>
            <person name="Martin F.M."/>
            <person name="Pujade-Renaud V."/>
        </authorList>
    </citation>
    <scope>NUCLEOTIDE SEQUENCE [LARGE SCALE GENOMIC DNA]</scope>
    <source>
        <strain evidence="3 4">Philippines</strain>
    </source>
</reference>
<dbReference type="Pfam" id="PF17648">
    <property type="entry name" value="Luciferase"/>
    <property type="match status" value="1"/>
</dbReference>
<keyword evidence="1" id="KW-0812">Transmembrane</keyword>
<feature type="domain" description="Luciferase" evidence="2">
    <location>
        <begin position="169"/>
        <end position="233"/>
    </location>
</feature>
<evidence type="ECO:0000313" key="4">
    <source>
        <dbReference type="Proteomes" id="UP000240883"/>
    </source>
</evidence>
<dbReference type="PANTHER" id="PTHR38695">
    <property type="entry name" value="AMINO ACID PERMEASE_ SLC12A DOMAIN-CONTAINING PROTEIN"/>
    <property type="match status" value="1"/>
</dbReference>